<reference evidence="1" key="2">
    <citation type="submission" date="2014-07" db="EMBL/GenBank/DDBJ databases">
        <title>Genetics and epidemiology of antimicrobial resistance in B. fragilis group.</title>
        <authorList>
            <person name="Sydenham T.V."/>
            <person name="Hasman H."/>
            <person name="Kemp M."/>
            <person name="Justesen U.S."/>
        </authorList>
    </citation>
    <scope>NUCLEOTIDE SEQUENCE [LARGE SCALE GENOMIC DNA]</scope>
    <source>
        <strain evidence="1">DCMOUH0018B</strain>
    </source>
</reference>
<protein>
    <submittedName>
        <fullName evidence="1">Uncharacterized protein</fullName>
    </submittedName>
</protein>
<accession>A0A0I9S888</accession>
<name>A0A0I9S888_BACFG</name>
<proteinExistence type="predicted"/>
<gene>
    <name evidence="1" type="ORF">EE52_0215855</name>
</gene>
<evidence type="ECO:0000313" key="1">
    <source>
        <dbReference type="EMBL" id="KFX73901.1"/>
    </source>
</evidence>
<sequence length="64" mass="7227">MDIVRTANRLTRTYGQNNRDRIMRAAKNAERNLSRNLKISQAALSLFINRKKIGATVRLANANG</sequence>
<organism evidence="1">
    <name type="scientific">Bacteroides fragilis</name>
    <dbReference type="NCBI Taxonomy" id="817"/>
    <lineage>
        <taxon>Bacteria</taxon>
        <taxon>Pseudomonadati</taxon>
        <taxon>Bacteroidota</taxon>
        <taxon>Bacteroidia</taxon>
        <taxon>Bacteroidales</taxon>
        <taxon>Bacteroidaceae</taxon>
        <taxon>Bacteroides</taxon>
    </lineage>
</organism>
<dbReference type="RefSeq" id="WP_044301094.1">
    <property type="nucleotide sequence ID" value="NZ_CAEUHN010000012.1"/>
</dbReference>
<comment type="caution">
    <text evidence="1">The sequence shown here is derived from an EMBL/GenBank/DDBJ whole genome shotgun (WGS) entry which is preliminary data.</text>
</comment>
<reference evidence="1" key="1">
    <citation type="book" date="2014" name="THE 24TH EUROPEAN CONGRESS OF CLINICAL MICROBIOLOGY AND INFECTIOUS DISEASES" publisher="ECCMID 2014" city="Barcelona, Spain">
        <title>Identification of resistance genes in three multidrug-resistant Bacteroides fragilis isolates by whole genome sequencing.</title>
        <editorList>
            <person name="Unknown"/>
            <person name="A."/>
        </editorList>
        <authorList>
            <person name="Sydenham T.V."/>
            <person name="Hasman H."/>
            <person name="Wang M."/>
            <person name="Soki J."/>
            <person name="Nagy E."/>
            <person name="Justesen U.S."/>
        </authorList>
    </citation>
    <scope>NUCLEOTIDE SEQUENCE</scope>
    <source>
        <strain evidence="1">DCMOUH0018B</strain>
    </source>
</reference>
<dbReference type="PATRIC" id="fig|817.53.peg.3273"/>
<dbReference type="EMBL" id="JMZZ02000156">
    <property type="protein sequence ID" value="KFX73901.1"/>
    <property type="molecule type" value="Genomic_DNA"/>
</dbReference>
<dbReference type="AlphaFoldDB" id="A0A0I9S888"/>